<name>A0ABC9BZL2_9POAL</name>
<keyword evidence="2" id="KW-0677">Repeat</keyword>
<dbReference type="PANTHER" id="PTHR44083">
    <property type="entry name" value="TOPLESS-RELATED PROTEIN 1-RELATED"/>
    <property type="match status" value="1"/>
</dbReference>
<dbReference type="InterPro" id="IPR006594">
    <property type="entry name" value="LisH"/>
</dbReference>
<evidence type="ECO:0000313" key="4">
    <source>
        <dbReference type="EMBL" id="CAL5010354.1"/>
    </source>
</evidence>
<evidence type="ECO:0000313" key="5">
    <source>
        <dbReference type="Proteomes" id="UP001497457"/>
    </source>
</evidence>
<accession>A0ABC9BZL2</accession>
<dbReference type="InterPro" id="IPR015943">
    <property type="entry name" value="WD40/YVTN_repeat-like_dom_sf"/>
</dbReference>
<dbReference type="SMART" id="SM00667">
    <property type="entry name" value="LisH"/>
    <property type="match status" value="1"/>
</dbReference>
<reference evidence="5" key="1">
    <citation type="submission" date="2024-06" db="EMBL/GenBank/DDBJ databases">
        <authorList>
            <person name="Ryan C."/>
        </authorList>
    </citation>
    <scope>NUCLEOTIDE SEQUENCE [LARGE SCALE GENOMIC DNA]</scope>
</reference>
<dbReference type="PANTHER" id="PTHR44083:SF5">
    <property type="entry name" value="PROTEIN TOPLESS-RELATED PROTEIN 2"/>
    <property type="match status" value="1"/>
</dbReference>
<dbReference type="PROSITE" id="PS50897">
    <property type="entry name" value="CTLH"/>
    <property type="match status" value="1"/>
</dbReference>
<evidence type="ECO:0000256" key="1">
    <source>
        <dbReference type="ARBA" id="ARBA00022574"/>
    </source>
</evidence>
<feature type="domain" description="CTLH" evidence="3">
    <location>
        <begin position="42"/>
        <end position="99"/>
    </location>
</feature>
<protein>
    <recommendedName>
        <fullName evidence="3">CTLH domain-containing protein</fullName>
    </recommendedName>
</protein>
<dbReference type="PROSITE" id="PS50896">
    <property type="entry name" value="LISH"/>
    <property type="match status" value="1"/>
</dbReference>
<organism evidence="4 5">
    <name type="scientific">Urochloa decumbens</name>
    <dbReference type="NCBI Taxonomy" id="240449"/>
    <lineage>
        <taxon>Eukaryota</taxon>
        <taxon>Viridiplantae</taxon>
        <taxon>Streptophyta</taxon>
        <taxon>Embryophyta</taxon>
        <taxon>Tracheophyta</taxon>
        <taxon>Spermatophyta</taxon>
        <taxon>Magnoliopsida</taxon>
        <taxon>Liliopsida</taxon>
        <taxon>Poales</taxon>
        <taxon>Poaceae</taxon>
        <taxon>PACMAD clade</taxon>
        <taxon>Panicoideae</taxon>
        <taxon>Panicodae</taxon>
        <taxon>Paniceae</taxon>
        <taxon>Melinidinae</taxon>
        <taxon>Urochloa</taxon>
    </lineage>
</organism>
<dbReference type="EMBL" id="OZ075138">
    <property type="protein sequence ID" value="CAL5010354.1"/>
    <property type="molecule type" value="Genomic_DNA"/>
</dbReference>
<evidence type="ECO:0000256" key="2">
    <source>
        <dbReference type="ARBA" id="ARBA00022737"/>
    </source>
</evidence>
<dbReference type="InterPro" id="IPR036322">
    <property type="entry name" value="WD40_repeat_dom_sf"/>
</dbReference>
<gene>
    <name evidence="4" type="ORF">URODEC1_LOCUS69959</name>
</gene>
<dbReference type="SUPFAM" id="SSF50978">
    <property type="entry name" value="WD40 repeat-like"/>
    <property type="match status" value="1"/>
</dbReference>
<sequence length="450" mass="50221">MADPDPAETQRTKELRLLVLQYLHEEGYKEAAHELEQESGLYFDAKHLEELVQCGAWDDAERYLVGFTNWNENIYSAKIFFATRYQKYLESHYRLLACEEGQVVADDLEALAPFNEFWANRAAAFEEIREGETARAWAQRQPGMLLPLKTMMRQSLEQKYSLGNKPELVRDWTLFSDLPCDTSCNGARSGTKEQTTGACRTQNVKQTHKQPLMVKTTKLARGMPDSATTCSKVVGLLYTSNGNVLLALHSNAVHNLWKWQRGCKNKSWQPANEIVLKNDTSDVNPEEATPCIALSQTKFCVMSASGGKISMFNIMTFQIFHTFMAPPPATTFIAFHPRDINIIALGMEDSTIQIYNLNVEQWGPKGALPAPISSAVYSCDCLLIYAGFCDGAIGVFEAESLRLLSWMAPPYIPPSIPSVGRVYPIVVAAHPSVPNQIGIGMNDGSVYVLE</sequence>
<evidence type="ECO:0000259" key="3">
    <source>
        <dbReference type="PROSITE" id="PS50897"/>
    </source>
</evidence>
<keyword evidence="1" id="KW-0853">WD repeat</keyword>
<keyword evidence="5" id="KW-1185">Reference proteome</keyword>
<dbReference type="Proteomes" id="UP001497457">
    <property type="component" value="Chromosome 28b"/>
</dbReference>
<dbReference type="AlphaFoldDB" id="A0ABC9BZL2"/>
<dbReference type="InterPro" id="IPR006595">
    <property type="entry name" value="CTLH_C"/>
</dbReference>
<dbReference type="InterPro" id="IPR054080">
    <property type="entry name" value="TPR1-like_2nd"/>
</dbReference>
<dbReference type="Gene3D" id="2.130.10.10">
    <property type="entry name" value="YVTN repeat-like/Quinoprotein amine dehydrogenase"/>
    <property type="match status" value="1"/>
</dbReference>
<dbReference type="InterPro" id="IPR027728">
    <property type="entry name" value="Topless_fam"/>
</dbReference>
<reference evidence="4 5" key="2">
    <citation type="submission" date="2024-10" db="EMBL/GenBank/DDBJ databases">
        <authorList>
            <person name="Ryan C."/>
        </authorList>
    </citation>
    <scope>NUCLEOTIDE SEQUENCE [LARGE SCALE GENOMIC DNA]</scope>
</reference>
<proteinExistence type="predicted"/>
<dbReference type="Pfam" id="PF21889">
    <property type="entry name" value="TPR1-like_2nd"/>
    <property type="match status" value="1"/>
</dbReference>